<evidence type="ECO:0000313" key="2">
    <source>
        <dbReference type="Proteomes" id="UP001153076"/>
    </source>
</evidence>
<dbReference type="AlphaFoldDB" id="A0A9Q1JGY3"/>
<reference evidence="1" key="1">
    <citation type="submission" date="2022-04" db="EMBL/GenBank/DDBJ databases">
        <title>Carnegiea gigantea Genome sequencing and assembly v2.</title>
        <authorList>
            <person name="Copetti D."/>
            <person name="Sanderson M.J."/>
            <person name="Burquez A."/>
            <person name="Wojciechowski M.F."/>
        </authorList>
    </citation>
    <scope>NUCLEOTIDE SEQUENCE</scope>
    <source>
        <strain evidence="1">SGP5-SGP5p</strain>
        <tissue evidence="1">Aerial part</tissue>
    </source>
</reference>
<proteinExistence type="predicted"/>
<gene>
    <name evidence="1" type="ORF">Cgig2_011565</name>
</gene>
<dbReference type="OrthoDB" id="1739513at2759"/>
<sequence length="202" mass="23882">MAKKCYMVVLNSNKTLDIFKKEVERIRPKRTRRVVECNHVDFIPTLEPNEETKEIFLPDGETKMAIRSSKVHKAKDPLMMKYLEKIERVLRTEYQEADELSKLTSSILKSFSRSVQVVSNPIVCPHKIEWAQWRPHFKLAFRTRTIIPVEIRSVSFRVQHYDLEQNEIVMHDTLYLLSEVQEMPYSEWPCTNEECVKVIIIG</sequence>
<evidence type="ECO:0000313" key="1">
    <source>
        <dbReference type="EMBL" id="KAJ8422074.1"/>
    </source>
</evidence>
<dbReference type="EMBL" id="JAKOGI010002398">
    <property type="protein sequence ID" value="KAJ8422074.1"/>
    <property type="molecule type" value="Genomic_DNA"/>
</dbReference>
<organism evidence="1 2">
    <name type="scientific">Carnegiea gigantea</name>
    <dbReference type="NCBI Taxonomy" id="171969"/>
    <lineage>
        <taxon>Eukaryota</taxon>
        <taxon>Viridiplantae</taxon>
        <taxon>Streptophyta</taxon>
        <taxon>Embryophyta</taxon>
        <taxon>Tracheophyta</taxon>
        <taxon>Spermatophyta</taxon>
        <taxon>Magnoliopsida</taxon>
        <taxon>eudicotyledons</taxon>
        <taxon>Gunneridae</taxon>
        <taxon>Pentapetalae</taxon>
        <taxon>Caryophyllales</taxon>
        <taxon>Cactineae</taxon>
        <taxon>Cactaceae</taxon>
        <taxon>Cactoideae</taxon>
        <taxon>Echinocereeae</taxon>
        <taxon>Carnegiea</taxon>
    </lineage>
</organism>
<accession>A0A9Q1JGY3</accession>
<protein>
    <submittedName>
        <fullName evidence="1">Uncharacterized protein</fullName>
    </submittedName>
</protein>
<comment type="caution">
    <text evidence="1">The sequence shown here is derived from an EMBL/GenBank/DDBJ whole genome shotgun (WGS) entry which is preliminary data.</text>
</comment>
<keyword evidence="2" id="KW-1185">Reference proteome</keyword>
<name>A0A9Q1JGY3_9CARY</name>
<dbReference type="Proteomes" id="UP001153076">
    <property type="component" value="Unassembled WGS sequence"/>
</dbReference>